<keyword evidence="1" id="KW-0472">Membrane</keyword>
<dbReference type="AlphaFoldDB" id="A0A085Z2B6"/>
<dbReference type="PROSITE" id="PS51257">
    <property type="entry name" value="PROKAR_LIPOPROTEIN"/>
    <property type="match status" value="1"/>
</dbReference>
<dbReference type="RefSeq" id="WP_034677817.1">
    <property type="nucleotide sequence ID" value="NZ_FPAP01000002.1"/>
</dbReference>
<comment type="caution">
    <text evidence="2">The sequence shown here is derived from an EMBL/GenBank/DDBJ whole genome shotgun (WGS) entry which is preliminary data.</text>
</comment>
<evidence type="ECO:0008006" key="4">
    <source>
        <dbReference type="Google" id="ProtNLM"/>
    </source>
</evidence>
<evidence type="ECO:0000313" key="3">
    <source>
        <dbReference type="Proteomes" id="UP000028713"/>
    </source>
</evidence>
<keyword evidence="1" id="KW-0812">Transmembrane</keyword>
<organism evidence="2 3">
    <name type="scientific">Chryseobacterium formosense</name>
    <dbReference type="NCBI Taxonomy" id="236814"/>
    <lineage>
        <taxon>Bacteria</taxon>
        <taxon>Pseudomonadati</taxon>
        <taxon>Bacteroidota</taxon>
        <taxon>Flavobacteriia</taxon>
        <taxon>Flavobacteriales</taxon>
        <taxon>Weeksellaceae</taxon>
        <taxon>Chryseobacterium group</taxon>
        <taxon>Chryseobacterium</taxon>
    </lineage>
</organism>
<sequence>MKRKFIIILVIIILAIISCYIYIAYRNQENKHEKIICDCRLKGIYITKDFATFSLNKEKTDVIFAGKKIEYEKKSYGKGFILSIEMLFNKSIKDTLFIKDNSKTIKIYDFDVDTLIINKKQGIICDLKELTIDGKKQSARSLIILD</sequence>
<dbReference type="OrthoDB" id="1273377at2"/>
<evidence type="ECO:0000313" key="2">
    <source>
        <dbReference type="EMBL" id="KFE98579.1"/>
    </source>
</evidence>
<name>A0A085Z2B6_9FLAO</name>
<dbReference type="STRING" id="236814.IX39_14190"/>
<proteinExistence type="predicted"/>
<evidence type="ECO:0000256" key="1">
    <source>
        <dbReference type="SAM" id="Phobius"/>
    </source>
</evidence>
<reference evidence="2 3" key="1">
    <citation type="submission" date="2014-07" db="EMBL/GenBank/DDBJ databases">
        <title>Genome of Chryseobacterium formosense LMG 24722.</title>
        <authorList>
            <person name="Pipes S.E."/>
            <person name="Stropko S.J."/>
            <person name="Newman J.D."/>
        </authorList>
    </citation>
    <scope>NUCLEOTIDE SEQUENCE [LARGE SCALE GENOMIC DNA]</scope>
    <source>
        <strain evidence="2 3">LMG 24722</strain>
    </source>
</reference>
<dbReference type="Proteomes" id="UP000028713">
    <property type="component" value="Unassembled WGS sequence"/>
</dbReference>
<accession>A0A085Z2B6</accession>
<protein>
    <recommendedName>
        <fullName evidence="4">Lipoprotein</fullName>
    </recommendedName>
</protein>
<gene>
    <name evidence="2" type="ORF">IX39_14190</name>
</gene>
<keyword evidence="1" id="KW-1133">Transmembrane helix</keyword>
<dbReference type="EMBL" id="JPRP01000002">
    <property type="protein sequence ID" value="KFE98579.1"/>
    <property type="molecule type" value="Genomic_DNA"/>
</dbReference>
<keyword evidence="3" id="KW-1185">Reference proteome</keyword>
<feature type="transmembrane region" description="Helical" evidence="1">
    <location>
        <begin position="6"/>
        <end position="25"/>
    </location>
</feature>